<proteinExistence type="inferred from homology"/>
<keyword evidence="4" id="KW-1185">Reference proteome</keyword>
<organism evidence="3 4">
    <name type="scientific">Rhinopomastus cyanomelas</name>
    <name type="common">Common scimitarbill</name>
    <dbReference type="NCBI Taxonomy" id="113115"/>
    <lineage>
        <taxon>Eukaryota</taxon>
        <taxon>Metazoa</taxon>
        <taxon>Chordata</taxon>
        <taxon>Craniata</taxon>
        <taxon>Vertebrata</taxon>
        <taxon>Euteleostomi</taxon>
        <taxon>Archelosauria</taxon>
        <taxon>Archosauria</taxon>
        <taxon>Dinosauria</taxon>
        <taxon>Saurischia</taxon>
        <taxon>Theropoda</taxon>
        <taxon>Coelurosauria</taxon>
        <taxon>Aves</taxon>
        <taxon>Neognathae</taxon>
        <taxon>Neoaves</taxon>
        <taxon>Telluraves</taxon>
        <taxon>Coraciimorphae</taxon>
        <taxon>Bucerotiformes</taxon>
        <taxon>Rhinopomastidae</taxon>
        <taxon>Rhinopomastus</taxon>
    </lineage>
</organism>
<dbReference type="AlphaFoldDB" id="A0A7L1NRX4"/>
<dbReference type="InterPro" id="IPR028227">
    <property type="entry name" value="UPF0449"/>
</dbReference>
<sequence>MSSKAKRVLPTRPEPPSVEQVLADVRSSHPGDPVFVLPVEPPCDQAAPSGPAEESEQLFQQSRTYVEMTQRLQEAQEQLRLRRQKLQQAGETLDRSIADMRQKA</sequence>
<accession>A0A7L1NRX4</accession>
<evidence type="ECO:0000313" key="3">
    <source>
        <dbReference type="EMBL" id="NXO02369.1"/>
    </source>
</evidence>
<dbReference type="OrthoDB" id="6129359at2759"/>
<reference evidence="3 4" key="1">
    <citation type="submission" date="2019-09" db="EMBL/GenBank/DDBJ databases">
        <title>Bird 10,000 Genomes (B10K) Project - Family phase.</title>
        <authorList>
            <person name="Zhang G."/>
        </authorList>
    </citation>
    <scope>NUCLEOTIDE SEQUENCE [LARGE SCALE GENOMIC DNA]</scope>
    <source>
        <strain evidence="3">B10K-DU-002-35</strain>
        <tissue evidence="3">Muscle</tissue>
    </source>
</reference>
<dbReference type="Proteomes" id="UP000565785">
    <property type="component" value="Unassembled WGS sequence"/>
</dbReference>
<feature type="coiled-coil region" evidence="2">
    <location>
        <begin position="58"/>
        <end position="92"/>
    </location>
</feature>
<dbReference type="Pfam" id="PF15136">
    <property type="entry name" value="UPF0449"/>
    <property type="match status" value="1"/>
</dbReference>
<evidence type="ECO:0000256" key="2">
    <source>
        <dbReference type="SAM" id="Coils"/>
    </source>
</evidence>
<gene>
    <name evidence="3" type="primary">Cs025</name>
    <name evidence="3" type="ORF">RHICYA_R10597</name>
</gene>
<dbReference type="PANTHER" id="PTHR34766:SF1">
    <property type="entry name" value="UPF0449 PROTEIN C19ORF25"/>
    <property type="match status" value="1"/>
</dbReference>
<keyword evidence="2" id="KW-0175">Coiled coil</keyword>
<protein>
    <submittedName>
        <fullName evidence="3">CS025 protein</fullName>
    </submittedName>
</protein>
<feature type="non-terminal residue" evidence="3">
    <location>
        <position position="104"/>
    </location>
</feature>
<comment type="caution">
    <text evidence="3">The sequence shown here is derived from an EMBL/GenBank/DDBJ whole genome shotgun (WGS) entry which is preliminary data.</text>
</comment>
<evidence type="ECO:0000313" key="4">
    <source>
        <dbReference type="Proteomes" id="UP000565785"/>
    </source>
</evidence>
<evidence type="ECO:0000256" key="1">
    <source>
        <dbReference type="ARBA" id="ARBA00006137"/>
    </source>
</evidence>
<dbReference type="EMBL" id="VXBP01008523">
    <property type="protein sequence ID" value="NXO02369.1"/>
    <property type="molecule type" value="Genomic_DNA"/>
</dbReference>
<name>A0A7L1NRX4_RHICY</name>
<comment type="similarity">
    <text evidence="1">Belongs to the UPF0449 family.</text>
</comment>
<dbReference type="PANTHER" id="PTHR34766">
    <property type="entry name" value="UPF0449 PROTEIN C19ORF25"/>
    <property type="match status" value="1"/>
</dbReference>
<feature type="non-terminal residue" evidence="3">
    <location>
        <position position="1"/>
    </location>
</feature>